<feature type="transmembrane region" description="Helical" evidence="6">
    <location>
        <begin position="191"/>
        <end position="212"/>
    </location>
</feature>
<feature type="transmembrane region" description="Helical" evidence="6">
    <location>
        <begin position="125"/>
        <end position="146"/>
    </location>
</feature>
<dbReference type="EMBL" id="CM007894">
    <property type="protein sequence ID" value="OTG26847.1"/>
    <property type="molecule type" value="Genomic_DNA"/>
</dbReference>
<evidence type="ECO:0000313" key="9">
    <source>
        <dbReference type="Proteomes" id="UP000215914"/>
    </source>
</evidence>
<dbReference type="Gramene" id="mRNA:HanXRQr2_Chr05g0237471">
    <property type="protein sequence ID" value="mRNA:HanXRQr2_Chr05g0237471"/>
    <property type="gene ID" value="HanXRQr2_Chr05g0237471"/>
</dbReference>
<feature type="transmembrane region" description="Helical" evidence="6">
    <location>
        <begin position="445"/>
        <end position="464"/>
    </location>
</feature>
<dbReference type="GO" id="GO:0016020">
    <property type="term" value="C:membrane"/>
    <property type="evidence" value="ECO:0000318"/>
    <property type="project" value="GO_Central"/>
</dbReference>
<comment type="similarity">
    <text evidence="2 6">Belongs to the multi antimicrobial extrusion (MATE) (TC 2.A.66.1) family.</text>
</comment>
<keyword evidence="4 6" id="KW-1133">Transmembrane helix</keyword>
<dbReference type="EMBL" id="MNCJ02000320">
    <property type="protein sequence ID" value="KAF5807781.1"/>
    <property type="molecule type" value="Genomic_DNA"/>
</dbReference>
<dbReference type="GO" id="GO:1990961">
    <property type="term" value="P:xenobiotic detoxification by transmembrane export across the plasma membrane"/>
    <property type="evidence" value="ECO:0007669"/>
    <property type="project" value="InterPro"/>
</dbReference>
<feature type="transmembrane region" description="Helical" evidence="6">
    <location>
        <begin position="414"/>
        <end position="433"/>
    </location>
</feature>
<accession>A0A251UU01</accession>
<dbReference type="STRING" id="4232.A0A251UU01"/>
<evidence type="ECO:0000256" key="2">
    <source>
        <dbReference type="ARBA" id="ARBA00010199"/>
    </source>
</evidence>
<evidence type="ECO:0000313" key="8">
    <source>
        <dbReference type="EMBL" id="OTG26847.1"/>
    </source>
</evidence>
<feature type="transmembrane region" description="Helical" evidence="6">
    <location>
        <begin position="218"/>
        <end position="242"/>
    </location>
</feature>
<feature type="transmembrane region" description="Helical" evidence="6">
    <location>
        <begin position="77"/>
        <end position="104"/>
    </location>
</feature>
<dbReference type="CDD" id="cd13132">
    <property type="entry name" value="MATE_eukaryotic"/>
    <property type="match status" value="1"/>
</dbReference>
<feature type="transmembrane region" description="Helical" evidence="6">
    <location>
        <begin position="344"/>
        <end position="364"/>
    </location>
</feature>
<dbReference type="InterPro" id="IPR002528">
    <property type="entry name" value="MATE_fam"/>
</dbReference>
<comment type="subcellular location">
    <subcellularLocation>
        <location evidence="1">Membrane</location>
        <topology evidence="1">Multi-pass membrane protein</topology>
    </subcellularLocation>
</comment>
<reference evidence="7 9" key="1">
    <citation type="journal article" date="2017" name="Nature">
        <title>The sunflower genome provides insights into oil metabolism, flowering and Asterid evolution.</title>
        <authorList>
            <person name="Badouin H."/>
            <person name="Gouzy J."/>
            <person name="Grassa C.J."/>
            <person name="Murat F."/>
            <person name="Staton S.E."/>
            <person name="Cottret L."/>
            <person name="Lelandais-Briere C."/>
            <person name="Owens G.L."/>
            <person name="Carrere S."/>
            <person name="Mayjonade B."/>
            <person name="Legrand L."/>
            <person name="Gill N."/>
            <person name="Kane N.C."/>
            <person name="Bowers J.E."/>
            <person name="Hubner S."/>
            <person name="Bellec A."/>
            <person name="Berard A."/>
            <person name="Berges H."/>
            <person name="Blanchet N."/>
            <person name="Boniface M.C."/>
            <person name="Brunel D."/>
            <person name="Catrice O."/>
            <person name="Chaidir N."/>
            <person name="Claudel C."/>
            <person name="Donnadieu C."/>
            <person name="Faraut T."/>
            <person name="Fievet G."/>
            <person name="Helmstetter N."/>
            <person name="King M."/>
            <person name="Knapp S.J."/>
            <person name="Lai Z."/>
            <person name="Le Paslier M.C."/>
            <person name="Lippi Y."/>
            <person name="Lorenzon L."/>
            <person name="Mandel J.R."/>
            <person name="Marage G."/>
            <person name="Marchand G."/>
            <person name="Marquand E."/>
            <person name="Bret-Mestries E."/>
            <person name="Morien E."/>
            <person name="Nambeesan S."/>
            <person name="Nguyen T."/>
            <person name="Pegot-Espagnet P."/>
            <person name="Pouilly N."/>
            <person name="Raftis F."/>
            <person name="Sallet E."/>
            <person name="Schiex T."/>
            <person name="Thomas J."/>
            <person name="Vandecasteele C."/>
            <person name="Vares D."/>
            <person name="Vear F."/>
            <person name="Vautrin S."/>
            <person name="Crespi M."/>
            <person name="Mangin B."/>
            <person name="Burke J.M."/>
            <person name="Salse J."/>
            <person name="Munos S."/>
            <person name="Vincourt P."/>
            <person name="Rieseberg L.H."/>
            <person name="Langlade N.B."/>
        </authorList>
    </citation>
    <scope>NUCLEOTIDE SEQUENCE [LARGE SCALE GENOMIC DNA]</scope>
    <source>
        <strain evidence="9">cv. SF193</strain>
        <tissue evidence="7">Leaves</tissue>
    </source>
</reference>
<feature type="transmembrane region" description="Helical" evidence="6">
    <location>
        <begin position="384"/>
        <end position="407"/>
    </location>
</feature>
<protein>
    <recommendedName>
        <fullName evidence="6">Protein DETOXIFICATION</fullName>
    </recommendedName>
    <alternativeName>
        <fullName evidence="6">Multidrug and toxic compound extrusion protein</fullName>
    </alternativeName>
</protein>
<gene>
    <name evidence="8" type="ORF">HannXRQ_Chr05g0163211</name>
    <name evidence="7" type="ORF">HanXRQr2_Chr05g0237471</name>
</gene>
<dbReference type="InterPro" id="IPR045069">
    <property type="entry name" value="MATE_euk"/>
</dbReference>
<keyword evidence="9" id="KW-1185">Reference proteome</keyword>
<dbReference type="Pfam" id="PF01554">
    <property type="entry name" value="MatE"/>
    <property type="match status" value="2"/>
</dbReference>
<feature type="transmembrane region" description="Helical" evidence="6">
    <location>
        <begin position="300"/>
        <end position="324"/>
    </location>
</feature>
<sequence length="486" mass="53414">MEEHNNHHRQPLLPSISDNHEEQQQLKLEVSVMERTWVESNKFWQISGPSIFARICLYSLAVVTQSFVGHISDTDLAAISIATTVITYITFAFLLGLSGAIETLGGQAYGAKQYDMLGIYLQRSWVVLLVASVLLLPLFIFATPILKLIGQPEEVAELAGMVAMWLIPMHMSYVFLFTLLKFLQCQLKMAVIAWMTGVALASHLFVNWFFVYKYNMGVVGAAIMLDVAWWVPVFGMFVYVVFGGCRESWTGFSMQAFSGLWEFFKLSAASGVMLVLESFYYRVLVIVAGSLGNNEIDINALSICITAYGWEIMIPYGFLAATAVRVANELGAGNAKGAIFATKISLLTSILVGLVFCALIVAFPDKLAMIFTSNNIVISMVDELSVLLSLTVLFSCIQPIFTGVALGCGWQSHVVIVNLVSCYVVGLPLGVVLERFLGFGIKGLWAGMLGGTLVQTLLLAIITIRCDWDKQAKEAHSRVVNRAISS</sequence>
<evidence type="ECO:0000256" key="5">
    <source>
        <dbReference type="ARBA" id="ARBA00023136"/>
    </source>
</evidence>
<keyword evidence="3 6" id="KW-0812">Transmembrane</keyword>
<reference evidence="8" key="2">
    <citation type="submission" date="2017-02" db="EMBL/GenBank/DDBJ databases">
        <title>Sunflower complete genome.</title>
        <authorList>
            <person name="Langlade N."/>
            <person name="Munos S."/>
        </authorList>
    </citation>
    <scope>NUCLEOTIDE SEQUENCE [LARGE SCALE GENOMIC DNA]</scope>
    <source>
        <tissue evidence="8">Leaves</tissue>
    </source>
</reference>
<organism evidence="8 9">
    <name type="scientific">Helianthus annuus</name>
    <name type="common">Common sunflower</name>
    <dbReference type="NCBI Taxonomy" id="4232"/>
    <lineage>
        <taxon>Eukaryota</taxon>
        <taxon>Viridiplantae</taxon>
        <taxon>Streptophyta</taxon>
        <taxon>Embryophyta</taxon>
        <taxon>Tracheophyta</taxon>
        <taxon>Spermatophyta</taxon>
        <taxon>Magnoliopsida</taxon>
        <taxon>eudicotyledons</taxon>
        <taxon>Gunneridae</taxon>
        <taxon>Pentapetalae</taxon>
        <taxon>asterids</taxon>
        <taxon>campanulids</taxon>
        <taxon>Asterales</taxon>
        <taxon>Asteraceae</taxon>
        <taxon>Asteroideae</taxon>
        <taxon>Heliantheae alliance</taxon>
        <taxon>Heliantheae</taxon>
        <taxon>Helianthus</taxon>
    </lineage>
</organism>
<dbReference type="AlphaFoldDB" id="A0A251UU01"/>
<feature type="transmembrane region" description="Helical" evidence="6">
    <location>
        <begin position="158"/>
        <end position="179"/>
    </location>
</feature>
<feature type="transmembrane region" description="Helical" evidence="6">
    <location>
        <begin position="51"/>
        <end position="71"/>
    </location>
</feature>
<reference evidence="7" key="3">
    <citation type="submission" date="2020-06" db="EMBL/GenBank/DDBJ databases">
        <title>Helianthus annuus Genome sequencing and assembly Release 2.</title>
        <authorList>
            <person name="Gouzy J."/>
            <person name="Langlade N."/>
            <person name="Munos S."/>
        </authorList>
    </citation>
    <scope>NUCLEOTIDE SEQUENCE</scope>
    <source>
        <tissue evidence="7">Leaves</tissue>
    </source>
</reference>
<dbReference type="InParanoid" id="A0A251UU01"/>
<dbReference type="GO" id="GO:0022857">
    <property type="term" value="F:transmembrane transporter activity"/>
    <property type="evidence" value="ECO:0000318"/>
    <property type="project" value="GO_Central"/>
</dbReference>
<evidence type="ECO:0000256" key="3">
    <source>
        <dbReference type="ARBA" id="ARBA00022692"/>
    </source>
</evidence>
<evidence type="ECO:0000256" key="6">
    <source>
        <dbReference type="RuleBase" id="RU004914"/>
    </source>
</evidence>
<name>A0A251UU01_HELAN</name>
<dbReference type="OrthoDB" id="2126698at2759"/>
<dbReference type="NCBIfam" id="TIGR00797">
    <property type="entry name" value="matE"/>
    <property type="match status" value="1"/>
</dbReference>
<keyword evidence="5 6" id="KW-0472">Membrane</keyword>
<evidence type="ECO:0000256" key="4">
    <source>
        <dbReference type="ARBA" id="ARBA00022989"/>
    </source>
</evidence>
<evidence type="ECO:0000313" key="7">
    <source>
        <dbReference type="EMBL" id="KAF5807781.1"/>
    </source>
</evidence>
<dbReference type="GO" id="GO:0015297">
    <property type="term" value="F:antiporter activity"/>
    <property type="evidence" value="ECO:0007669"/>
    <property type="project" value="InterPro"/>
</dbReference>
<evidence type="ECO:0000256" key="1">
    <source>
        <dbReference type="ARBA" id="ARBA00004141"/>
    </source>
</evidence>
<feature type="transmembrane region" description="Helical" evidence="6">
    <location>
        <begin position="263"/>
        <end position="280"/>
    </location>
</feature>
<dbReference type="Proteomes" id="UP000215914">
    <property type="component" value="Chromosome 5"/>
</dbReference>
<proteinExistence type="inferred from homology"/>
<dbReference type="PANTHER" id="PTHR11206">
    <property type="entry name" value="MULTIDRUG RESISTANCE PROTEIN"/>
    <property type="match status" value="1"/>
</dbReference>
<dbReference type="GO" id="GO:0042910">
    <property type="term" value="F:xenobiotic transmembrane transporter activity"/>
    <property type="evidence" value="ECO:0007669"/>
    <property type="project" value="InterPro"/>
</dbReference>